<keyword evidence="3" id="KW-1185">Reference proteome</keyword>
<gene>
    <name evidence="2" type="ORF">EV356DRAFT_502652</name>
</gene>
<sequence length="59" mass="6320">MPEQAPSPAFAFGSPTIPPPGDGPLSNLVKKVKEILSKPFDKAYKPPTKPLSSDFGPIW</sequence>
<evidence type="ECO:0000313" key="3">
    <source>
        <dbReference type="Proteomes" id="UP000800092"/>
    </source>
</evidence>
<proteinExistence type="predicted"/>
<feature type="region of interest" description="Disordered" evidence="1">
    <location>
        <begin position="1"/>
        <end position="25"/>
    </location>
</feature>
<evidence type="ECO:0000313" key="2">
    <source>
        <dbReference type="EMBL" id="KAF2234035.1"/>
    </source>
</evidence>
<dbReference type="EMBL" id="ML991801">
    <property type="protein sequence ID" value="KAF2234035.1"/>
    <property type="molecule type" value="Genomic_DNA"/>
</dbReference>
<protein>
    <submittedName>
        <fullName evidence="2">Uncharacterized protein</fullName>
    </submittedName>
</protein>
<evidence type="ECO:0000256" key="1">
    <source>
        <dbReference type="SAM" id="MobiDB-lite"/>
    </source>
</evidence>
<accession>A0A6A6H7N4</accession>
<dbReference type="AlphaFoldDB" id="A0A6A6H7N4"/>
<dbReference type="Proteomes" id="UP000800092">
    <property type="component" value="Unassembled WGS sequence"/>
</dbReference>
<reference evidence="2" key="1">
    <citation type="journal article" date="2020" name="Stud. Mycol.">
        <title>101 Dothideomycetes genomes: a test case for predicting lifestyles and emergence of pathogens.</title>
        <authorList>
            <person name="Haridas S."/>
            <person name="Albert R."/>
            <person name="Binder M."/>
            <person name="Bloem J."/>
            <person name="Labutti K."/>
            <person name="Salamov A."/>
            <person name="Andreopoulos B."/>
            <person name="Baker S."/>
            <person name="Barry K."/>
            <person name="Bills G."/>
            <person name="Bluhm B."/>
            <person name="Cannon C."/>
            <person name="Castanera R."/>
            <person name="Culley D."/>
            <person name="Daum C."/>
            <person name="Ezra D."/>
            <person name="Gonzalez J."/>
            <person name="Henrissat B."/>
            <person name="Kuo A."/>
            <person name="Liang C."/>
            <person name="Lipzen A."/>
            <person name="Lutzoni F."/>
            <person name="Magnuson J."/>
            <person name="Mondo S."/>
            <person name="Nolan M."/>
            <person name="Ohm R."/>
            <person name="Pangilinan J."/>
            <person name="Park H.-J."/>
            <person name="Ramirez L."/>
            <person name="Alfaro M."/>
            <person name="Sun H."/>
            <person name="Tritt A."/>
            <person name="Yoshinaga Y."/>
            <person name="Zwiers L.-H."/>
            <person name="Turgeon B."/>
            <person name="Goodwin S."/>
            <person name="Spatafora J."/>
            <person name="Crous P."/>
            <person name="Grigoriev I."/>
        </authorList>
    </citation>
    <scope>NUCLEOTIDE SEQUENCE</scope>
    <source>
        <strain evidence="2">Tuck. ex Michener</strain>
    </source>
</reference>
<organism evidence="2 3">
    <name type="scientific">Viridothelium virens</name>
    <name type="common">Speckled blister lichen</name>
    <name type="synonym">Trypethelium virens</name>
    <dbReference type="NCBI Taxonomy" id="1048519"/>
    <lineage>
        <taxon>Eukaryota</taxon>
        <taxon>Fungi</taxon>
        <taxon>Dikarya</taxon>
        <taxon>Ascomycota</taxon>
        <taxon>Pezizomycotina</taxon>
        <taxon>Dothideomycetes</taxon>
        <taxon>Dothideomycetes incertae sedis</taxon>
        <taxon>Trypetheliales</taxon>
        <taxon>Trypetheliaceae</taxon>
        <taxon>Viridothelium</taxon>
    </lineage>
</organism>
<name>A0A6A6H7N4_VIRVR</name>